<evidence type="ECO:0000256" key="5">
    <source>
        <dbReference type="ARBA" id="ARBA00023136"/>
    </source>
</evidence>
<sequence length="364" mass="41683">MNLILKEIAVNKKLFSMLFIGFVLTILPILIAISTRDYYDEKFYDSKNGYFNYYYSIELTGMGELNFKEFQKLTESKFKNASVITNDIRTTIPNIGQVTIIGLINMNWSPPLLKGSPMKQGEENNVIIGKKIYKDSATIKLFNKEYTVKGVGGANTGDEYNYKIYVSLNDMPDEVKRSIQNENTFQMIVRSNGDPKKEIDSFIQHVKQKKKDTNIKVINEKENYEKEKNSSQAVEELLSFPYRLLFIALINCIIVSYFWIYTKKKSLSLRKALGASSLNLFIFIFSQLFICAITAAACAIGIQWILSILSTRILEYTSYSISFGFFHIVMSIFSAFSISFITAFIPFIYVLKSEPAKTLKESKI</sequence>
<evidence type="ECO:0000256" key="7">
    <source>
        <dbReference type="SAM" id="Phobius"/>
    </source>
</evidence>
<dbReference type="Pfam" id="PF02687">
    <property type="entry name" value="FtsX"/>
    <property type="match status" value="1"/>
</dbReference>
<keyword evidence="5 7" id="KW-0472">Membrane</keyword>
<reference evidence="9 10" key="1">
    <citation type="journal article" date="2009" name="J. Bacteriol.">
        <title>Complete genome sequence of the extremophilic Bacillus cereus strain Q1 with industrial applications.</title>
        <authorList>
            <person name="Xiong Z."/>
            <person name="Jiang Y."/>
            <person name="Qi D."/>
            <person name="Lu H."/>
            <person name="Yang F."/>
            <person name="Yang J."/>
            <person name="Chen L."/>
            <person name="Sun L."/>
            <person name="Xu X."/>
            <person name="Xue Y."/>
            <person name="Zhu Y."/>
            <person name="Jin Q."/>
        </authorList>
    </citation>
    <scope>NUCLEOTIDE SEQUENCE [LARGE SCALE GENOMIC DNA]</scope>
    <source>
        <strain evidence="9 10">Q1</strain>
    </source>
</reference>
<evidence type="ECO:0000313" key="10">
    <source>
        <dbReference type="Proteomes" id="UP000000441"/>
    </source>
</evidence>
<dbReference type="KEGG" id="bcq:BCQ_2861"/>
<evidence type="ECO:0000256" key="4">
    <source>
        <dbReference type="ARBA" id="ARBA00022989"/>
    </source>
</evidence>
<accession>B9J547</accession>
<dbReference type="Proteomes" id="UP000000441">
    <property type="component" value="Chromosome"/>
</dbReference>
<keyword evidence="3 7" id="KW-0812">Transmembrane</keyword>
<dbReference type="InterPro" id="IPR050250">
    <property type="entry name" value="Macrolide_Exporter_MacB"/>
</dbReference>
<dbReference type="GO" id="GO:0022857">
    <property type="term" value="F:transmembrane transporter activity"/>
    <property type="evidence" value="ECO:0007669"/>
    <property type="project" value="TreeGrafter"/>
</dbReference>
<protein>
    <submittedName>
        <fullName evidence="9">Abc transporter, permease protein</fullName>
    </submittedName>
</protein>
<organism evidence="9 10">
    <name type="scientific">Bacillus cereus (strain Q1)</name>
    <dbReference type="NCBI Taxonomy" id="361100"/>
    <lineage>
        <taxon>Bacteria</taxon>
        <taxon>Bacillati</taxon>
        <taxon>Bacillota</taxon>
        <taxon>Bacilli</taxon>
        <taxon>Bacillales</taxon>
        <taxon>Bacillaceae</taxon>
        <taxon>Bacillus</taxon>
        <taxon>Bacillus cereus group</taxon>
    </lineage>
</organism>
<dbReference type="InterPro" id="IPR003838">
    <property type="entry name" value="ABC3_permease_C"/>
</dbReference>
<proteinExistence type="inferred from homology"/>
<evidence type="ECO:0000313" key="9">
    <source>
        <dbReference type="EMBL" id="ACM13289.1"/>
    </source>
</evidence>
<dbReference type="GO" id="GO:0005886">
    <property type="term" value="C:plasma membrane"/>
    <property type="evidence" value="ECO:0007669"/>
    <property type="project" value="UniProtKB-SubCell"/>
</dbReference>
<evidence type="ECO:0000256" key="2">
    <source>
        <dbReference type="ARBA" id="ARBA00022475"/>
    </source>
</evidence>
<dbReference type="HOGENOM" id="CLU_065967_0_0_9"/>
<evidence type="ECO:0000256" key="3">
    <source>
        <dbReference type="ARBA" id="ARBA00022692"/>
    </source>
</evidence>
<evidence type="ECO:0000256" key="6">
    <source>
        <dbReference type="ARBA" id="ARBA00038076"/>
    </source>
</evidence>
<dbReference type="PANTHER" id="PTHR30572">
    <property type="entry name" value="MEMBRANE COMPONENT OF TRANSPORTER-RELATED"/>
    <property type="match status" value="1"/>
</dbReference>
<dbReference type="AlphaFoldDB" id="B9J547"/>
<keyword evidence="2" id="KW-1003">Cell membrane</keyword>
<keyword evidence="4 7" id="KW-1133">Transmembrane helix</keyword>
<evidence type="ECO:0000256" key="1">
    <source>
        <dbReference type="ARBA" id="ARBA00004651"/>
    </source>
</evidence>
<comment type="subcellular location">
    <subcellularLocation>
        <location evidence="1">Cell membrane</location>
        <topology evidence="1">Multi-pass membrane protein</topology>
    </subcellularLocation>
</comment>
<comment type="similarity">
    <text evidence="6">Belongs to the ABC-4 integral membrane protein family.</text>
</comment>
<dbReference type="PANTHER" id="PTHR30572:SF4">
    <property type="entry name" value="ABC TRANSPORTER PERMEASE YTRF"/>
    <property type="match status" value="1"/>
</dbReference>
<evidence type="ECO:0000259" key="8">
    <source>
        <dbReference type="Pfam" id="PF02687"/>
    </source>
</evidence>
<feature type="transmembrane region" description="Helical" evidence="7">
    <location>
        <begin position="14"/>
        <end position="33"/>
    </location>
</feature>
<feature type="transmembrane region" description="Helical" evidence="7">
    <location>
        <begin position="280"/>
        <end position="305"/>
    </location>
</feature>
<name>B9J547_BACCQ</name>
<feature type="domain" description="ABC3 transporter permease C-terminal" evidence="8">
    <location>
        <begin position="240"/>
        <end position="355"/>
    </location>
</feature>
<feature type="transmembrane region" description="Helical" evidence="7">
    <location>
        <begin position="325"/>
        <end position="351"/>
    </location>
</feature>
<feature type="transmembrane region" description="Helical" evidence="7">
    <location>
        <begin position="240"/>
        <end position="260"/>
    </location>
</feature>
<gene>
    <name evidence="9" type="ordered locus">BCQ_2861</name>
</gene>
<dbReference type="EMBL" id="CP000227">
    <property type="protein sequence ID" value="ACM13289.1"/>
    <property type="molecule type" value="Genomic_DNA"/>
</dbReference>